<evidence type="ECO:0000256" key="1">
    <source>
        <dbReference type="ARBA" id="ARBA00023239"/>
    </source>
</evidence>
<dbReference type="InterPro" id="IPR011050">
    <property type="entry name" value="Pectin_lyase_fold/virulence"/>
</dbReference>
<gene>
    <name evidence="4" type="ORF">F3Y22_tig00110429pilonHSYRG01462</name>
</gene>
<protein>
    <submittedName>
        <fullName evidence="4">Pectate lyase 5</fullName>
    </submittedName>
</protein>
<feature type="transmembrane region" description="Helical" evidence="2">
    <location>
        <begin position="302"/>
        <end position="326"/>
    </location>
</feature>
<dbReference type="Gene3D" id="2.160.20.10">
    <property type="entry name" value="Single-stranded right-handed beta-helix, Pectin lyase-like"/>
    <property type="match status" value="1"/>
</dbReference>
<comment type="caution">
    <text evidence="4">The sequence shown here is derived from an EMBL/GenBank/DDBJ whole genome shotgun (WGS) entry which is preliminary data.</text>
</comment>
<dbReference type="InterPro" id="IPR002022">
    <property type="entry name" value="Pec_lyase"/>
</dbReference>
<dbReference type="InterPro" id="IPR012334">
    <property type="entry name" value="Pectin_lyas_fold"/>
</dbReference>
<dbReference type="SUPFAM" id="SSF51126">
    <property type="entry name" value="Pectin lyase-like"/>
    <property type="match status" value="1"/>
</dbReference>
<keyword evidence="2" id="KW-1133">Transmembrane helix</keyword>
<dbReference type="InterPro" id="IPR045032">
    <property type="entry name" value="PEL"/>
</dbReference>
<dbReference type="EMBL" id="VEPZ02000982">
    <property type="protein sequence ID" value="KAE8705501.1"/>
    <property type="molecule type" value="Genomic_DNA"/>
</dbReference>
<dbReference type="PANTHER" id="PTHR31683:SF164">
    <property type="entry name" value="PECTATE LYASE 5-RELATED"/>
    <property type="match status" value="1"/>
</dbReference>
<proteinExistence type="predicted"/>
<evidence type="ECO:0000256" key="2">
    <source>
        <dbReference type="SAM" id="Phobius"/>
    </source>
</evidence>
<keyword evidence="1 4" id="KW-0456">Lyase</keyword>
<dbReference type="AlphaFoldDB" id="A0A6A3ALL5"/>
<evidence type="ECO:0000259" key="3">
    <source>
        <dbReference type="SMART" id="SM00656"/>
    </source>
</evidence>
<dbReference type="PANTHER" id="PTHR31683">
    <property type="entry name" value="PECTATE LYASE 18-RELATED"/>
    <property type="match status" value="1"/>
</dbReference>
<reference evidence="4" key="1">
    <citation type="submission" date="2019-09" db="EMBL/GenBank/DDBJ databases">
        <title>Draft genome information of white flower Hibiscus syriacus.</title>
        <authorList>
            <person name="Kim Y.-M."/>
        </authorList>
    </citation>
    <scope>NUCLEOTIDE SEQUENCE [LARGE SCALE GENOMIC DNA]</scope>
    <source>
        <strain evidence="4">YM2019G1</strain>
    </source>
</reference>
<organism evidence="4 5">
    <name type="scientific">Hibiscus syriacus</name>
    <name type="common">Rose of Sharon</name>
    <dbReference type="NCBI Taxonomy" id="106335"/>
    <lineage>
        <taxon>Eukaryota</taxon>
        <taxon>Viridiplantae</taxon>
        <taxon>Streptophyta</taxon>
        <taxon>Embryophyta</taxon>
        <taxon>Tracheophyta</taxon>
        <taxon>Spermatophyta</taxon>
        <taxon>Magnoliopsida</taxon>
        <taxon>eudicotyledons</taxon>
        <taxon>Gunneridae</taxon>
        <taxon>Pentapetalae</taxon>
        <taxon>rosids</taxon>
        <taxon>malvids</taxon>
        <taxon>Malvales</taxon>
        <taxon>Malvaceae</taxon>
        <taxon>Malvoideae</taxon>
        <taxon>Hibiscus</taxon>
    </lineage>
</organism>
<dbReference type="Proteomes" id="UP000436088">
    <property type="component" value="Unassembled WGS sequence"/>
</dbReference>
<dbReference type="SMART" id="SM00656">
    <property type="entry name" value="Amb_all"/>
    <property type="match status" value="1"/>
</dbReference>
<keyword evidence="2" id="KW-0472">Membrane</keyword>
<dbReference type="Pfam" id="PF00544">
    <property type="entry name" value="Pectate_lyase_4"/>
    <property type="match status" value="1"/>
</dbReference>
<keyword evidence="5" id="KW-1185">Reference proteome</keyword>
<dbReference type="GO" id="GO:0030570">
    <property type="term" value="F:pectate lyase activity"/>
    <property type="evidence" value="ECO:0007669"/>
    <property type="project" value="InterPro"/>
</dbReference>
<evidence type="ECO:0000313" key="4">
    <source>
        <dbReference type="EMBL" id="KAE8705501.1"/>
    </source>
</evidence>
<feature type="domain" description="Pectate lyase" evidence="3">
    <location>
        <begin position="6"/>
        <end position="180"/>
    </location>
</feature>
<evidence type="ECO:0000313" key="5">
    <source>
        <dbReference type="Proteomes" id="UP000436088"/>
    </source>
</evidence>
<accession>A0A6A3ALL5</accession>
<sequence length="331" mass="35153">MLPWRRGGARGFSPVEPAIRSTIDGDADVHIAGGACITVQHVTNVIIHGNQHSRLQERKECLCEGLPSPSHYGLRTISDGDRVSIFGGNGVWVDHCSLSNCNEGLINPIHGSTAITISNNYLTHHKKVMLLEHSDTYKPDKNMQVTIAFNHFGEGLVQRMPSADPIINRQGNRFLAPNDADNKEPMEALELEIGRGSMLNGAFFTASGTGASSSYAKVSSLESEIRLSPSLRATLTTIHGQKWKINHRGKPIAPTSASTVPDVNIIGTIDDTGVSSPNAAVAAPLGSELDAKRFAPTPSDAITVGVSVIQAATAAGAVVIAGYLVFEISFA</sequence>
<name>A0A6A3ALL5_HIBSY</name>
<keyword evidence="2" id="KW-0812">Transmembrane</keyword>